<protein>
    <recommendedName>
        <fullName evidence="1">Reverse transcriptase domain-containing protein</fullName>
    </recommendedName>
</protein>
<comment type="caution">
    <text evidence="2">The sequence shown here is derived from an EMBL/GenBank/DDBJ whole genome shotgun (WGS) entry which is preliminary data.</text>
</comment>
<dbReference type="OrthoDB" id="2940247at2759"/>
<dbReference type="InterPro" id="IPR000477">
    <property type="entry name" value="RT_dom"/>
</dbReference>
<dbReference type="PANTHER" id="PTHR47027:SF30">
    <property type="entry name" value="THAP-TYPE DOMAIN-CONTAINING PROTEIN"/>
    <property type="match status" value="1"/>
</dbReference>
<name>A0A8H5M029_9AGAR</name>
<keyword evidence="3" id="KW-1185">Reference proteome</keyword>
<evidence type="ECO:0000313" key="3">
    <source>
        <dbReference type="Proteomes" id="UP000565441"/>
    </source>
</evidence>
<reference evidence="2 3" key="1">
    <citation type="journal article" date="2020" name="ISME J.">
        <title>Uncovering the hidden diversity of litter-decomposition mechanisms in mushroom-forming fungi.</title>
        <authorList>
            <person name="Floudas D."/>
            <person name="Bentzer J."/>
            <person name="Ahren D."/>
            <person name="Johansson T."/>
            <person name="Persson P."/>
            <person name="Tunlid A."/>
        </authorList>
    </citation>
    <scope>NUCLEOTIDE SEQUENCE [LARGE SCALE GENOMIC DNA]</scope>
    <source>
        <strain evidence="2 3">CBS 661.87</strain>
    </source>
</reference>
<gene>
    <name evidence="2" type="ORF">D9615_008181</name>
</gene>
<dbReference type="CDD" id="cd01650">
    <property type="entry name" value="RT_nLTR_like"/>
    <property type="match status" value="1"/>
</dbReference>
<accession>A0A8H5M029</accession>
<dbReference type="AlphaFoldDB" id="A0A8H5M029"/>
<organism evidence="2 3">
    <name type="scientific">Tricholomella constricta</name>
    <dbReference type="NCBI Taxonomy" id="117010"/>
    <lineage>
        <taxon>Eukaryota</taxon>
        <taxon>Fungi</taxon>
        <taxon>Dikarya</taxon>
        <taxon>Basidiomycota</taxon>
        <taxon>Agaricomycotina</taxon>
        <taxon>Agaricomycetes</taxon>
        <taxon>Agaricomycetidae</taxon>
        <taxon>Agaricales</taxon>
        <taxon>Tricholomatineae</taxon>
        <taxon>Lyophyllaceae</taxon>
        <taxon>Tricholomella</taxon>
    </lineage>
</organism>
<dbReference type="Pfam" id="PF00078">
    <property type="entry name" value="RVT_1"/>
    <property type="match status" value="1"/>
</dbReference>
<evidence type="ECO:0000259" key="1">
    <source>
        <dbReference type="PROSITE" id="PS50878"/>
    </source>
</evidence>
<sequence>MATSHLKCRNSPNGRVIKGANLQLCLDTRRTPGPWLYTVLVAVLKKHRSPRNPNDYRLVGLESCLLKLLTLLVDKRLREWAEHEDVLPDTQNGFRPHHRTNNNSFILRCAIERAHAQRKPLYVAFIDLENAFPSTDLPLLWTKLYRRGVSGPWFDWLRTLYADMSYIVRHGGSISDTFSSLLGLLTGDTASPGLWNIFFSDLAVPDHPDDILLNGRSVSHLEQADDVVVFTTTPVTLQSKVDALQGWCSVNRMLISARKSKWSVAHYRADLPVDANIVIAGRSVDFVSEYTYVGITFQFHHGFLFRQHGSTKASAARGVSGATFTIDSFVGSVPPVDARKLYMARVDPHLTHGCEVALDIDRAALNGLENVQRTYIRRMLHLSGSFTPPSTVY</sequence>
<feature type="domain" description="Reverse transcriptase" evidence="1">
    <location>
        <begin position="24"/>
        <end position="297"/>
    </location>
</feature>
<proteinExistence type="predicted"/>
<dbReference type="PANTHER" id="PTHR47027">
    <property type="entry name" value="REVERSE TRANSCRIPTASE DOMAIN-CONTAINING PROTEIN"/>
    <property type="match status" value="1"/>
</dbReference>
<evidence type="ECO:0000313" key="2">
    <source>
        <dbReference type="EMBL" id="KAF5375862.1"/>
    </source>
</evidence>
<dbReference type="EMBL" id="JAACJP010000031">
    <property type="protein sequence ID" value="KAF5375862.1"/>
    <property type="molecule type" value="Genomic_DNA"/>
</dbReference>
<dbReference type="Proteomes" id="UP000565441">
    <property type="component" value="Unassembled WGS sequence"/>
</dbReference>
<dbReference type="PROSITE" id="PS50878">
    <property type="entry name" value="RT_POL"/>
    <property type="match status" value="1"/>
</dbReference>